<evidence type="ECO:0000313" key="7">
    <source>
        <dbReference type="EMBL" id="RWR32086.1"/>
    </source>
</evidence>
<dbReference type="EMBL" id="SAUX01000002">
    <property type="protein sequence ID" value="RWR32086.1"/>
    <property type="molecule type" value="Genomic_DNA"/>
</dbReference>
<evidence type="ECO:0000313" key="8">
    <source>
        <dbReference type="Proteomes" id="UP000285295"/>
    </source>
</evidence>
<organism evidence="7 8">
    <name type="scientific">Paenirhodobacter populi</name>
    <dbReference type="NCBI Taxonomy" id="2306993"/>
    <lineage>
        <taxon>Bacteria</taxon>
        <taxon>Pseudomonadati</taxon>
        <taxon>Pseudomonadota</taxon>
        <taxon>Alphaproteobacteria</taxon>
        <taxon>Rhodobacterales</taxon>
        <taxon>Rhodobacter group</taxon>
        <taxon>Paenirhodobacter</taxon>
    </lineage>
</organism>
<dbReference type="InterPro" id="IPR020449">
    <property type="entry name" value="Tscrpt_reg_AraC-type_HTH"/>
</dbReference>
<dbReference type="Pfam" id="PF02311">
    <property type="entry name" value="AraC_binding"/>
    <property type="match status" value="1"/>
</dbReference>
<evidence type="ECO:0000256" key="5">
    <source>
        <dbReference type="ARBA" id="ARBA00023163"/>
    </source>
</evidence>
<dbReference type="InterPro" id="IPR018060">
    <property type="entry name" value="HTH_AraC"/>
</dbReference>
<evidence type="ECO:0000256" key="3">
    <source>
        <dbReference type="ARBA" id="ARBA00023125"/>
    </source>
</evidence>
<keyword evidence="1" id="KW-0678">Repressor</keyword>
<keyword evidence="4" id="KW-0010">Activator</keyword>
<evidence type="ECO:0000256" key="4">
    <source>
        <dbReference type="ARBA" id="ARBA00023159"/>
    </source>
</evidence>
<reference evidence="7 8" key="1">
    <citation type="submission" date="2019-01" db="EMBL/GenBank/DDBJ databases">
        <title>Sinorhodobacter populi sp. nov. isolated from the symptomatic bark tissue of Populus euramericana canker.</title>
        <authorList>
            <person name="Xu G."/>
        </authorList>
    </citation>
    <scope>NUCLEOTIDE SEQUENCE [LARGE SCALE GENOMIC DNA]</scope>
    <source>
        <strain evidence="7 8">D19-10-3-21</strain>
    </source>
</reference>
<dbReference type="SMART" id="SM00342">
    <property type="entry name" value="HTH_ARAC"/>
    <property type="match status" value="1"/>
</dbReference>
<dbReference type="InterPro" id="IPR011051">
    <property type="entry name" value="RmlC_Cupin_sf"/>
</dbReference>
<dbReference type="PROSITE" id="PS01124">
    <property type="entry name" value="HTH_ARAC_FAMILY_2"/>
    <property type="match status" value="1"/>
</dbReference>
<keyword evidence="5" id="KW-0804">Transcription</keyword>
<name>A0A443KH76_9RHOB</name>
<keyword evidence="3" id="KW-0238">DNA-binding</keyword>
<protein>
    <submittedName>
        <fullName evidence="7">AraC family transcriptional regulator</fullName>
    </submittedName>
</protein>
<dbReference type="FunFam" id="1.10.10.60:FF:000132">
    <property type="entry name" value="AraC family transcriptional regulator"/>
    <property type="match status" value="1"/>
</dbReference>
<dbReference type="PRINTS" id="PR00032">
    <property type="entry name" value="HTHARAC"/>
</dbReference>
<dbReference type="GO" id="GO:0003700">
    <property type="term" value="F:DNA-binding transcription factor activity"/>
    <property type="evidence" value="ECO:0007669"/>
    <property type="project" value="InterPro"/>
</dbReference>
<comment type="caution">
    <text evidence="7">The sequence shown here is derived from an EMBL/GenBank/DDBJ whole genome shotgun (WGS) entry which is preliminary data.</text>
</comment>
<dbReference type="InterPro" id="IPR018062">
    <property type="entry name" value="HTH_AraC-typ_CS"/>
</dbReference>
<dbReference type="PANTHER" id="PTHR11019">
    <property type="entry name" value="HTH-TYPE TRANSCRIPTIONAL REGULATOR NIMR"/>
    <property type="match status" value="1"/>
</dbReference>
<gene>
    <name evidence="7" type="ORF">D2T31_02530</name>
</gene>
<evidence type="ECO:0000259" key="6">
    <source>
        <dbReference type="PROSITE" id="PS01124"/>
    </source>
</evidence>
<dbReference type="OrthoDB" id="9814125at2"/>
<feature type="domain" description="HTH araC/xylS-type" evidence="6">
    <location>
        <begin position="160"/>
        <end position="260"/>
    </location>
</feature>
<proteinExistence type="predicted"/>
<accession>A0A443KH76</accession>
<dbReference type="SUPFAM" id="SSF51182">
    <property type="entry name" value="RmlC-like cupins"/>
    <property type="match status" value="1"/>
</dbReference>
<dbReference type="InterPro" id="IPR003313">
    <property type="entry name" value="AraC-bd"/>
</dbReference>
<reference evidence="7 8" key="2">
    <citation type="submission" date="2019-01" db="EMBL/GenBank/DDBJ databases">
        <authorList>
            <person name="Li Y."/>
        </authorList>
    </citation>
    <scope>NUCLEOTIDE SEQUENCE [LARGE SCALE GENOMIC DNA]</scope>
    <source>
        <strain evidence="7 8">D19-10-3-21</strain>
    </source>
</reference>
<dbReference type="PROSITE" id="PS00041">
    <property type="entry name" value="HTH_ARAC_FAMILY_1"/>
    <property type="match status" value="1"/>
</dbReference>
<sequence>MSLSGAKLPKQGIVDPDATPRPVFVLSDRHERVQVPWHSHRRSQLIHVSAGALTVMTRRARFVIPPQRAVWIEPGVEHRIASQAPFWLTTCYVEPGLVDVPDMVQAVAVDRLTDELLIAASSFGGDYPENGREARLVAVLLDRMPRLKPMDIYLPEPGDARLRRIADRLIAAPDCNATLAALSADAALTERTAARLFVKETGLTFGRWRQHLKLQAALEHLSAGASVTEAAFAVGYSDVSSFIAAFKQLFGKTPSQILSG</sequence>
<dbReference type="Gene3D" id="1.10.10.60">
    <property type="entry name" value="Homeodomain-like"/>
    <property type="match status" value="2"/>
</dbReference>
<dbReference type="SUPFAM" id="SSF46689">
    <property type="entry name" value="Homeodomain-like"/>
    <property type="match status" value="1"/>
</dbReference>
<dbReference type="AlphaFoldDB" id="A0A443KH76"/>
<evidence type="ECO:0000256" key="2">
    <source>
        <dbReference type="ARBA" id="ARBA00023015"/>
    </source>
</evidence>
<dbReference type="InterPro" id="IPR014710">
    <property type="entry name" value="RmlC-like_jellyroll"/>
</dbReference>
<dbReference type="Pfam" id="PF12833">
    <property type="entry name" value="HTH_18"/>
    <property type="match status" value="1"/>
</dbReference>
<dbReference type="PANTHER" id="PTHR11019:SF159">
    <property type="entry name" value="TRANSCRIPTIONAL REGULATOR-RELATED"/>
    <property type="match status" value="1"/>
</dbReference>
<evidence type="ECO:0000256" key="1">
    <source>
        <dbReference type="ARBA" id="ARBA00022491"/>
    </source>
</evidence>
<dbReference type="RefSeq" id="WP_128236180.1">
    <property type="nucleotide sequence ID" value="NZ_SAUX01000002.1"/>
</dbReference>
<dbReference type="GO" id="GO:0043565">
    <property type="term" value="F:sequence-specific DNA binding"/>
    <property type="evidence" value="ECO:0007669"/>
    <property type="project" value="InterPro"/>
</dbReference>
<dbReference type="Gene3D" id="2.60.120.10">
    <property type="entry name" value="Jelly Rolls"/>
    <property type="match status" value="1"/>
</dbReference>
<dbReference type="InterPro" id="IPR009057">
    <property type="entry name" value="Homeodomain-like_sf"/>
</dbReference>
<dbReference type="Proteomes" id="UP000285295">
    <property type="component" value="Unassembled WGS sequence"/>
</dbReference>
<dbReference type="CDD" id="cd06124">
    <property type="entry name" value="cupin_NimR-like_N"/>
    <property type="match status" value="1"/>
</dbReference>
<keyword evidence="2" id="KW-0805">Transcription regulation</keyword>